<dbReference type="PANTHER" id="PTHR14030">
    <property type="entry name" value="MITOTIC CHECKPOINT SERINE/THREONINE-PROTEIN KINASE BUB1"/>
    <property type="match status" value="1"/>
</dbReference>
<dbReference type="InterPro" id="IPR011009">
    <property type="entry name" value="Kinase-like_dom_sf"/>
</dbReference>
<keyword evidence="2" id="KW-0158">Chromosome</keyword>
<evidence type="ECO:0000256" key="6">
    <source>
        <dbReference type="ARBA" id="ARBA00023328"/>
    </source>
</evidence>
<dbReference type="Proteomes" id="UP000694412">
    <property type="component" value="Chromosome 3"/>
</dbReference>
<feature type="region of interest" description="Disordered" evidence="9">
    <location>
        <begin position="643"/>
        <end position="663"/>
    </location>
</feature>
<dbReference type="GO" id="GO:0000940">
    <property type="term" value="C:outer kinetochore"/>
    <property type="evidence" value="ECO:0007669"/>
    <property type="project" value="Ensembl"/>
</dbReference>
<dbReference type="GO" id="GO:0005829">
    <property type="term" value="C:cytosol"/>
    <property type="evidence" value="ECO:0007669"/>
    <property type="project" value="Ensembl"/>
</dbReference>
<reference evidence="12" key="3">
    <citation type="submission" date="2025-09" db="UniProtKB">
        <authorList>
            <consortium name="Ensembl"/>
        </authorList>
    </citation>
    <scope>IDENTIFICATION</scope>
</reference>
<dbReference type="AlphaFoldDB" id="A0A8C2YDZ0"/>
<dbReference type="Gene3D" id="1.10.510.10">
    <property type="entry name" value="Transferase(Phosphotransferase) domain 1"/>
    <property type="match status" value="1"/>
</dbReference>
<feature type="domain" description="BUB1 N-terminal" evidence="11">
    <location>
        <begin position="1"/>
        <end position="98"/>
    </location>
</feature>
<sequence>MCLCLVQAEFINTPCVYFDYLSGQGIGTNTSIFYIAWAQQLVKEGLVQCAVSVVQKGLRNQAQPQENLQQLYCWLQNYDPWNPSLQGAATVKPLQTSNAENQMAPQTGATILNDPAYTCRNQGPDSAGTQSCSSDGKQQVTCVTYISKSEVLPTSLSSAVECKQVAMYDKNLLICEGSELSFEELRANRYFKKYERFKRQREQEEEEKEFVKEKEAAVLELQALQQKLEQLTQLTKTLEETRLEPASTTSVAPNKTVVHPHVALNATLQQSRMAPCQSSGLVPHQSNTSLSKSLMLESAKPAGHWMTSASLTKAPHKEDTVTTQQELREVQNGLLHPPFNNVSAQEQAHHNSAVRWSTREEHSKKTSSTGLTTCVGMEVSRAGNASFASGNASQATPNTSLGGATQATPFKVQPSPTVHTKEALGFLMDVFQTPVFPETSPLEESEEQFEAFFCKSDLDGNGTLKANVIAPIVPMFSIFEDEEEKENNRIPPPKIRTEEPRTVGERPLTDCTGEETRTPEFLQDDCIVWNASCTNKTLASCPNNTRDFTEAARLVSTPFNYLSVRSRQALEDKASKNDLQQMDLEFSEELHKKAKTKKLSPAFKHITKQGECRGNAITAAPPHKLHEQIPTSRAEYSSSVGVDKTSLERLPGTEQDSRTATTGGASVLVENPWDKELICKFLSELPKPLSTYTNYFEWKSVLPLIQARAELHLGSLSVCVDSLVGEGAFAQVYQASVLNASDPRNNQKVIFKVQRPANPWEFYIATQLVERLDPSIHHLYIHLYSAHFFQNGSILIGELYNYGTLLNAINIYKKLPEKVMPQAFVVYFAVKILHMVEELHNCKIIHGDIKPDNFMLGERFLDNDTCDIDDLSHGLTLIDLGQSIDMKLFPEGTAFTAKCETSGFQCIEMLTQRPWNYQTDYFGIAATVYCMLFGTYMQVKNENGVWKPEGSFRRLVNAEVWKEFFDVMLNIPNCHSLPSLTTMRNKLKDLFCKSYAKEIKLLRRRLVVLLIEHKRSRK</sequence>
<dbReference type="Pfam" id="PF00069">
    <property type="entry name" value="Pkinase"/>
    <property type="match status" value="1"/>
</dbReference>
<keyword evidence="4" id="KW-0995">Kinetochore</keyword>
<dbReference type="GO" id="GO:0140995">
    <property type="term" value="F:histone H2A kinase activity"/>
    <property type="evidence" value="ECO:0007669"/>
    <property type="project" value="Ensembl"/>
</dbReference>
<dbReference type="GO" id="GO:2000720">
    <property type="term" value="P:positive regulation of maintenance of mitotic sister chromatid cohesion, centromeric"/>
    <property type="evidence" value="ECO:0007669"/>
    <property type="project" value="Ensembl"/>
</dbReference>
<dbReference type="Gene3D" id="6.10.130.20">
    <property type="match status" value="1"/>
</dbReference>
<dbReference type="InterPro" id="IPR008271">
    <property type="entry name" value="Ser/Thr_kinase_AS"/>
</dbReference>
<dbReference type="GO" id="GO:0005654">
    <property type="term" value="C:nucleoplasm"/>
    <property type="evidence" value="ECO:0007669"/>
    <property type="project" value="Ensembl"/>
</dbReference>
<evidence type="ECO:0000256" key="1">
    <source>
        <dbReference type="ARBA" id="ARBA00004629"/>
    </source>
</evidence>
<keyword evidence="5 7" id="KW-0067">ATP-binding</keyword>
<dbReference type="Ensembl" id="ENSCJPT00005027068.1">
    <property type="protein sequence ID" value="ENSCJPP00005019558.1"/>
    <property type="gene ID" value="ENSCJPG00005015844.1"/>
</dbReference>
<evidence type="ECO:0000256" key="2">
    <source>
        <dbReference type="ARBA" id="ARBA00022454"/>
    </source>
</evidence>
<name>A0A8C2YDZ0_COTJA</name>
<feature type="compositionally biased region" description="Basic and acidic residues" evidence="9">
    <location>
        <begin position="495"/>
        <end position="515"/>
    </location>
</feature>
<keyword evidence="13" id="KW-1185">Reference proteome</keyword>
<dbReference type="SMART" id="SM00220">
    <property type="entry name" value="S_TKc"/>
    <property type="match status" value="1"/>
</dbReference>
<dbReference type="InterPro" id="IPR015661">
    <property type="entry name" value="Bub1/Mad3"/>
</dbReference>
<dbReference type="Gene3D" id="1.25.40.430">
    <property type="match status" value="1"/>
</dbReference>
<dbReference type="PROSITE" id="PS51489">
    <property type="entry name" value="BUB1_N"/>
    <property type="match status" value="1"/>
</dbReference>
<dbReference type="Pfam" id="PF08311">
    <property type="entry name" value="Mad3_BUB1_I"/>
    <property type="match status" value="1"/>
</dbReference>
<dbReference type="PROSITE" id="PS00108">
    <property type="entry name" value="PROTEIN_KINASE_ST"/>
    <property type="match status" value="1"/>
</dbReference>
<evidence type="ECO:0000259" key="10">
    <source>
        <dbReference type="PROSITE" id="PS50011"/>
    </source>
</evidence>
<dbReference type="SUPFAM" id="SSF56112">
    <property type="entry name" value="Protein kinase-like (PK-like)"/>
    <property type="match status" value="1"/>
</dbReference>
<feature type="coiled-coil region" evidence="8">
    <location>
        <begin position="187"/>
        <end position="244"/>
    </location>
</feature>
<evidence type="ECO:0000256" key="3">
    <source>
        <dbReference type="ARBA" id="ARBA00022741"/>
    </source>
</evidence>
<gene>
    <name evidence="12" type="primary">BUB1</name>
</gene>
<dbReference type="PROSITE" id="PS00107">
    <property type="entry name" value="PROTEIN_KINASE_ATP"/>
    <property type="match status" value="1"/>
</dbReference>
<evidence type="ECO:0000256" key="8">
    <source>
        <dbReference type="SAM" id="Coils"/>
    </source>
</evidence>
<dbReference type="InterPro" id="IPR013212">
    <property type="entry name" value="Mad3/Bub1_I"/>
</dbReference>
<dbReference type="SMART" id="SM00777">
    <property type="entry name" value="Mad3_BUB1_I"/>
    <property type="match status" value="1"/>
</dbReference>
<organism evidence="12 13">
    <name type="scientific">Coturnix japonica</name>
    <name type="common">Japanese quail</name>
    <name type="synonym">Coturnix coturnix japonica</name>
    <dbReference type="NCBI Taxonomy" id="93934"/>
    <lineage>
        <taxon>Eukaryota</taxon>
        <taxon>Metazoa</taxon>
        <taxon>Chordata</taxon>
        <taxon>Craniata</taxon>
        <taxon>Vertebrata</taxon>
        <taxon>Euteleostomi</taxon>
        <taxon>Archelosauria</taxon>
        <taxon>Archosauria</taxon>
        <taxon>Dinosauria</taxon>
        <taxon>Saurischia</taxon>
        <taxon>Theropoda</taxon>
        <taxon>Coelurosauria</taxon>
        <taxon>Aves</taxon>
        <taxon>Neognathae</taxon>
        <taxon>Galloanserae</taxon>
        <taxon>Galliformes</taxon>
        <taxon>Phasianidae</taxon>
        <taxon>Perdicinae</taxon>
        <taxon>Coturnix</taxon>
    </lineage>
</organism>
<dbReference type="GO" id="GO:0051754">
    <property type="term" value="P:meiotic sister chromatid cohesion, centromeric"/>
    <property type="evidence" value="ECO:0007669"/>
    <property type="project" value="TreeGrafter"/>
</dbReference>
<accession>A0A8C2YDZ0</accession>
<evidence type="ECO:0000313" key="13">
    <source>
        <dbReference type="Proteomes" id="UP000694412"/>
    </source>
</evidence>
<evidence type="ECO:0000256" key="5">
    <source>
        <dbReference type="ARBA" id="ARBA00022840"/>
    </source>
</evidence>
<keyword evidence="8" id="KW-0175">Coiled coil</keyword>
<evidence type="ECO:0000256" key="9">
    <source>
        <dbReference type="SAM" id="MobiDB-lite"/>
    </source>
</evidence>
<dbReference type="PROSITE" id="PS50011">
    <property type="entry name" value="PROTEIN_KINASE_DOM"/>
    <property type="match status" value="1"/>
</dbReference>
<dbReference type="GO" id="GO:0005524">
    <property type="term" value="F:ATP binding"/>
    <property type="evidence" value="ECO:0007669"/>
    <property type="project" value="UniProtKB-UniRule"/>
</dbReference>
<feature type="compositionally biased region" description="Polar residues" evidence="9">
    <location>
        <begin position="394"/>
        <end position="415"/>
    </location>
</feature>
<proteinExistence type="predicted"/>
<feature type="domain" description="Protein kinase" evidence="10">
    <location>
        <begin position="718"/>
        <end position="1018"/>
    </location>
</feature>
<comment type="subcellular location">
    <subcellularLocation>
        <location evidence="1">Chromosome</location>
        <location evidence="1">Centromere</location>
        <location evidence="1">Kinetochore</location>
    </subcellularLocation>
</comment>
<reference evidence="12" key="2">
    <citation type="submission" date="2025-08" db="UniProtKB">
        <authorList>
            <consortium name="Ensembl"/>
        </authorList>
    </citation>
    <scope>IDENTIFICATION</scope>
</reference>
<dbReference type="CDD" id="cd14028">
    <property type="entry name" value="STKc_Bub1_vert"/>
    <property type="match status" value="1"/>
</dbReference>
<dbReference type="InterPro" id="IPR017441">
    <property type="entry name" value="Protein_kinase_ATP_BS"/>
</dbReference>
<evidence type="ECO:0000313" key="12">
    <source>
        <dbReference type="Ensembl" id="ENSCJPP00005019558.1"/>
    </source>
</evidence>
<dbReference type="GO" id="GO:0007094">
    <property type="term" value="P:mitotic spindle assembly checkpoint signaling"/>
    <property type="evidence" value="ECO:0007669"/>
    <property type="project" value="Ensembl"/>
</dbReference>
<feature type="region of interest" description="Disordered" evidence="9">
    <location>
        <begin position="387"/>
        <end position="415"/>
    </location>
</feature>
<evidence type="ECO:0000256" key="4">
    <source>
        <dbReference type="ARBA" id="ARBA00022838"/>
    </source>
</evidence>
<keyword evidence="3 7" id="KW-0547">Nucleotide-binding</keyword>
<evidence type="ECO:0000256" key="7">
    <source>
        <dbReference type="PROSITE-ProRule" id="PRU10141"/>
    </source>
</evidence>
<reference evidence="12" key="1">
    <citation type="submission" date="2015-11" db="EMBL/GenBank/DDBJ databases">
        <authorList>
            <consortium name="International Coturnix japonica Genome Analysis Consortium"/>
            <person name="Warren W."/>
            <person name="Burt D.W."/>
            <person name="Antin P.B."/>
            <person name="Lanford R."/>
            <person name="Gros J."/>
            <person name="Wilson R.K."/>
        </authorList>
    </citation>
    <scope>NUCLEOTIDE SEQUENCE [LARGE SCALE GENOMIC DNA]</scope>
</reference>
<dbReference type="FunFam" id="1.10.510.10:FF:000390">
    <property type="entry name" value="Mitotic checkpoint serine/threonine-protein kinase BUB1"/>
    <property type="match status" value="1"/>
</dbReference>
<protein>
    <submittedName>
        <fullName evidence="12">BUB1 mitotic checkpoint serine/threonine kinase</fullName>
    </submittedName>
</protein>
<dbReference type="InterPro" id="IPR000719">
    <property type="entry name" value="Prot_kinase_dom"/>
</dbReference>
<feature type="region of interest" description="Disordered" evidence="9">
    <location>
        <begin position="483"/>
        <end position="515"/>
    </location>
</feature>
<dbReference type="GeneTree" id="ENSGT00940000157865"/>
<dbReference type="GO" id="GO:0004674">
    <property type="term" value="F:protein serine/threonine kinase activity"/>
    <property type="evidence" value="ECO:0007669"/>
    <property type="project" value="Ensembl"/>
</dbReference>
<evidence type="ECO:0000259" key="11">
    <source>
        <dbReference type="PROSITE" id="PS51489"/>
    </source>
</evidence>
<keyword evidence="6" id="KW-0137">Centromere</keyword>
<feature type="binding site" evidence="7">
    <location>
        <position position="752"/>
    </location>
    <ligand>
        <name>ATP</name>
        <dbReference type="ChEBI" id="CHEBI:30616"/>
    </ligand>
</feature>
<dbReference type="PANTHER" id="PTHR14030:SF26">
    <property type="entry name" value="MITOTIC CHECKPOINT SERINE_THREONINE-PROTEIN KINASE BUB1"/>
    <property type="match status" value="1"/>
</dbReference>